<reference evidence="1 2" key="2">
    <citation type="submission" date="2018-09" db="EMBL/GenBank/DDBJ databases">
        <title>Giant CbK-like Caulobacter bacteriophages have genetically divergent genomes.</title>
        <authorList>
            <person name="Wilson K."/>
            <person name="Ely B."/>
        </authorList>
    </citation>
    <scope>NUCLEOTIDE SEQUENCE [LARGE SCALE GENOMIC DNA]</scope>
</reference>
<sequence>MSQTKNPRRDKVYAVLYDRHCAPAEPVMVWVIWEGHGGAVIADWKAEDNTTKVRLVSLENLYYKGAFEDVLKGWAAPSVLFNQFVRKTEAAKTAREELDAEVRRLLAPGK</sequence>
<name>A0A385EE93_9CAUD</name>
<evidence type="ECO:0000313" key="1">
    <source>
        <dbReference type="EMBL" id="AXQ69335.1"/>
    </source>
</evidence>
<gene>
    <name evidence="1" type="ORF">CcrBL9_gp311</name>
</gene>
<dbReference type="Proteomes" id="UP000259421">
    <property type="component" value="Segment"/>
</dbReference>
<keyword evidence="2" id="KW-1185">Reference proteome</keyword>
<reference evidence="2" key="1">
    <citation type="submission" date="2018-07" db="EMBL/GenBank/DDBJ databases">
        <title>Giant CbK-like Caulobacter bacteriophages have genetically divergent genomes.</title>
        <authorList>
            <person name="Wilson K.M."/>
            <person name="Ely B."/>
        </authorList>
    </citation>
    <scope>NUCLEOTIDE SEQUENCE [LARGE SCALE GENOMIC DNA]</scope>
</reference>
<protein>
    <submittedName>
        <fullName evidence="1">Uncharacterized protein</fullName>
    </submittedName>
</protein>
<evidence type="ECO:0000313" key="2">
    <source>
        <dbReference type="Proteomes" id="UP000259421"/>
    </source>
</evidence>
<dbReference type="EMBL" id="MH588546">
    <property type="protein sequence ID" value="AXQ69335.1"/>
    <property type="molecule type" value="Genomic_DNA"/>
</dbReference>
<organism evidence="1 2">
    <name type="scientific">Caulobacter phage CcrBL9</name>
    <dbReference type="NCBI Taxonomy" id="2283270"/>
    <lineage>
        <taxon>Viruses</taxon>
        <taxon>Duplodnaviria</taxon>
        <taxon>Heunggongvirae</taxon>
        <taxon>Uroviricota</taxon>
        <taxon>Caudoviricetes</taxon>
        <taxon>Jeanschmidtviridae</taxon>
        <taxon>Bertelyvirus</taxon>
        <taxon>Bertelyvirus BL9</taxon>
    </lineage>
</organism>
<accession>A0A385EE93</accession>
<proteinExistence type="predicted"/>